<dbReference type="AlphaFoldDB" id="A0AAP0NHN6"/>
<dbReference type="SUPFAM" id="SSF48371">
    <property type="entry name" value="ARM repeat"/>
    <property type="match status" value="1"/>
</dbReference>
<evidence type="ECO:0000259" key="6">
    <source>
        <dbReference type="Pfam" id="PF04869"/>
    </source>
</evidence>
<feature type="coiled-coil region" evidence="4">
    <location>
        <begin position="769"/>
        <end position="866"/>
    </location>
</feature>
<dbReference type="InterPro" id="IPR011989">
    <property type="entry name" value="ARM-like"/>
</dbReference>
<dbReference type="GO" id="GO:0012507">
    <property type="term" value="C:ER to Golgi transport vesicle membrane"/>
    <property type="evidence" value="ECO:0007669"/>
    <property type="project" value="TreeGrafter"/>
</dbReference>
<protein>
    <recommendedName>
        <fullName evidence="10">Golgin candidate 6</fullName>
    </recommendedName>
</protein>
<feature type="domain" description="Vesicle tethering protein Uso1/P115-like head" evidence="6">
    <location>
        <begin position="373"/>
        <end position="687"/>
    </location>
</feature>
<evidence type="ECO:0000256" key="1">
    <source>
        <dbReference type="ARBA" id="ARBA00004555"/>
    </source>
</evidence>
<organism evidence="8 9">
    <name type="scientific">Liquidambar formosana</name>
    <name type="common">Formosan gum</name>
    <dbReference type="NCBI Taxonomy" id="63359"/>
    <lineage>
        <taxon>Eukaryota</taxon>
        <taxon>Viridiplantae</taxon>
        <taxon>Streptophyta</taxon>
        <taxon>Embryophyta</taxon>
        <taxon>Tracheophyta</taxon>
        <taxon>Spermatophyta</taxon>
        <taxon>Magnoliopsida</taxon>
        <taxon>eudicotyledons</taxon>
        <taxon>Gunneridae</taxon>
        <taxon>Pentapetalae</taxon>
        <taxon>Saxifragales</taxon>
        <taxon>Altingiaceae</taxon>
        <taxon>Liquidambar</taxon>
    </lineage>
</organism>
<reference evidence="8 9" key="1">
    <citation type="journal article" date="2024" name="Plant J.">
        <title>Genome sequences and population genomics reveal climatic adaptation and genomic divergence between two closely related sweetgum species.</title>
        <authorList>
            <person name="Xu W.Q."/>
            <person name="Ren C.Q."/>
            <person name="Zhang X.Y."/>
            <person name="Comes H.P."/>
            <person name="Liu X.H."/>
            <person name="Li Y.G."/>
            <person name="Kettle C.J."/>
            <person name="Jalonen R."/>
            <person name="Gaisberger H."/>
            <person name="Ma Y.Z."/>
            <person name="Qiu Y.X."/>
        </authorList>
    </citation>
    <scope>NUCLEOTIDE SEQUENCE [LARGE SCALE GENOMIC DNA]</scope>
    <source>
        <strain evidence="8">Hangzhou</strain>
    </source>
</reference>
<dbReference type="GO" id="GO:0006888">
    <property type="term" value="P:endoplasmic reticulum to Golgi vesicle-mediated transport"/>
    <property type="evidence" value="ECO:0007669"/>
    <property type="project" value="TreeGrafter"/>
</dbReference>
<name>A0AAP0NHN6_LIQFO</name>
<evidence type="ECO:0000256" key="3">
    <source>
        <dbReference type="ARBA" id="ARBA00023054"/>
    </source>
</evidence>
<evidence type="ECO:0008006" key="10">
    <source>
        <dbReference type="Google" id="ProtNLM"/>
    </source>
</evidence>
<feature type="region of interest" description="Disordered" evidence="5">
    <location>
        <begin position="745"/>
        <end position="764"/>
    </location>
</feature>
<accession>A0AAP0NHN6</accession>
<keyword evidence="9" id="KW-1185">Reference proteome</keyword>
<sequence length="916" mass="101037">MDLVSGYKGVVGLVFGNENSALSEDSYVERLLDRINNGVLAEDRRAAVAELQSVVAESRAAQLAFGAMGFPVLMGVLKEERDDVEMVRGALETLVSALTPIDHAKGPQNEVQAALMNTDLLSRESDNISLLLSLLPEEDFYIRYYTLQLLTALLTNSPNRLQEAILTIPRGITRLMDMLMDREVIRNEALLLLTYLTREAEEIQKIVVFEGAFEKIFSIIKEEGGSEGGVVVQDCLELLNNLLRTNTSNQILLRETIGFDPLISILRLRGSTYSFTQQKTINLLSALGTINLLMMGAPETEPGKDANRLTNKTVLVEKKVLDHLLMLAVESQWAPVAVRCAALRCIGDLIAGHPKNLDALASKFLGEEPQVEPALNSILRILLRTSSMQEFIAADYVFKSFCENNTDGQTMLASTLIPQPHSMTHAPLEEDVKMSFGSMLLRGLTLSENDGDLETCCRAASVLSHVLKDNIQCKERVLRIELEAPMPSLGAPEPLMHRMVKYLALASSMNNKEGKSSTTGNMYIQPIILKLLVIWLADFPSAVNCFLDSRPHLTYLLELVSNPSATVGIRGLAAVLLGECILYNKSSDGGKDAFTIVDAISQKVGLTSYFLKFDELQKSFLFSSAKPVQPRKPLTRSNAASMAEIEDADDNDPTNQKNEDHPILISIFDAQFVDFVKRLEADIRESIMDVYSHPKNKVAVVPAELEQKGGETDGEYIKRLKSFVEKQCSEIQDLLGRNANLAEDLAKTGGGSNSRPEQRASGGLERVQVETLRRDLQEASQRLEMLKAEKAKIESEASMYQNLAGKMESDLKSLSDAYNSLEQANYHLEKEVGALKSGGATAFPDVEAIKAEAREEAQKESEAELNDLLVCLGQEQSKVEKLSARLLELGEDVDKLLEGIGDDMGLRDEDGEEEED</sequence>
<dbReference type="InterPro" id="IPR006953">
    <property type="entry name" value="Vesicle_Uso1_P115_head"/>
</dbReference>
<dbReference type="PANTHER" id="PTHR10013:SF0">
    <property type="entry name" value="GENERAL VESICULAR TRANSPORT FACTOR P115"/>
    <property type="match status" value="1"/>
</dbReference>
<evidence type="ECO:0000313" key="9">
    <source>
        <dbReference type="Proteomes" id="UP001415857"/>
    </source>
</evidence>
<dbReference type="Proteomes" id="UP001415857">
    <property type="component" value="Unassembled WGS sequence"/>
</dbReference>
<evidence type="ECO:0000256" key="5">
    <source>
        <dbReference type="SAM" id="MobiDB-lite"/>
    </source>
</evidence>
<dbReference type="InterPro" id="IPR016024">
    <property type="entry name" value="ARM-type_fold"/>
</dbReference>
<dbReference type="GO" id="GO:0005783">
    <property type="term" value="C:endoplasmic reticulum"/>
    <property type="evidence" value="ECO:0007669"/>
    <property type="project" value="TreeGrafter"/>
</dbReference>
<gene>
    <name evidence="8" type="ORF">L1049_002583</name>
</gene>
<keyword evidence="3 4" id="KW-0175">Coiled coil</keyword>
<dbReference type="Gene3D" id="1.25.10.10">
    <property type="entry name" value="Leucine-rich Repeat Variant"/>
    <property type="match status" value="1"/>
</dbReference>
<evidence type="ECO:0000256" key="2">
    <source>
        <dbReference type="ARBA" id="ARBA00023034"/>
    </source>
</evidence>
<dbReference type="Pfam" id="PF04871">
    <property type="entry name" value="Uso1_p115_C"/>
    <property type="match status" value="1"/>
</dbReference>
<comment type="caution">
    <text evidence="8">The sequence shown here is derived from an EMBL/GenBank/DDBJ whole genome shotgun (WGS) entry which is preliminary data.</text>
</comment>
<dbReference type="GO" id="GO:0048211">
    <property type="term" value="P:Golgi vesicle docking"/>
    <property type="evidence" value="ECO:0007669"/>
    <property type="project" value="TreeGrafter"/>
</dbReference>
<dbReference type="FunFam" id="1.25.10.10:FF:000234">
    <property type="entry name" value="Golgin candidate 6"/>
    <property type="match status" value="1"/>
</dbReference>
<dbReference type="PANTHER" id="PTHR10013">
    <property type="entry name" value="GENERAL VESICULAR TRANSPORT FACTOR P115"/>
    <property type="match status" value="1"/>
</dbReference>
<keyword evidence="2" id="KW-0333">Golgi apparatus</keyword>
<dbReference type="GO" id="GO:0006886">
    <property type="term" value="P:intracellular protein transport"/>
    <property type="evidence" value="ECO:0007669"/>
    <property type="project" value="InterPro"/>
</dbReference>
<proteinExistence type="predicted"/>
<comment type="subcellular location">
    <subcellularLocation>
        <location evidence="1">Golgi apparatus</location>
    </subcellularLocation>
</comment>
<feature type="domain" description="Uso1/p115-like vesicle tethering protein C-terminal" evidence="7">
    <location>
        <begin position="789"/>
        <end position="913"/>
    </location>
</feature>
<dbReference type="InterPro" id="IPR024095">
    <property type="entry name" value="Vesicle_P115"/>
</dbReference>
<dbReference type="InterPro" id="IPR006955">
    <property type="entry name" value="Uso1_p115_C"/>
</dbReference>
<dbReference type="Pfam" id="PF04869">
    <property type="entry name" value="Uso1_p115_head"/>
    <property type="match status" value="1"/>
</dbReference>
<evidence type="ECO:0000313" key="8">
    <source>
        <dbReference type="EMBL" id="KAK9272212.1"/>
    </source>
</evidence>
<dbReference type="GO" id="GO:0005795">
    <property type="term" value="C:Golgi stack"/>
    <property type="evidence" value="ECO:0007669"/>
    <property type="project" value="TreeGrafter"/>
</dbReference>
<dbReference type="GO" id="GO:0000139">
    <property type="term" value="C:Golgi membrane"/>
    <property type="evidence" value="ECO:0007669"/>
    <property type="project" value="InterPro"/>
</dbReference>
<evidence type="ECO:0000256" key="4">
    <source>
        <dbReference type="SAM" id="Coils"/>
    </source>
</evidence>
<dbReference type="EMBL" id="JBBPBK010000013">
    <property type="protein sequence ID" value="KAK9272212.1"/>
    <property type="molecule type" value="Genomic_DNA"/>
</dbReference>
<dbReference type="GO" id="GO:0048280">
    <property type="term" value="P:vesicle fusion with Golgi apparatus"/>
    <property type="evidence" value="ECO:0007669"/>
    <property type="project" value="InterPro"/>
</dbReference>
<evidence type="ECO:0000259" key="7">
    <source>
        <dbReference type="Pfam" id="PF04871"/>
    </source>
</evidence>